<dbReference type="AlphaFoldDB" id="A0A2A2K2T1"/>
<feature type="region of interest" description="Disordered" evidence="1">
    <location>
        <begin position="207"/>
        <end position="246"/>
    </location>
</feature>
<evidence type="ECO:0000256" key="1">
    <source>
        <dbReference type="SAM" id="MobiDB-lite"/>
    </source>
</evidence>
<accession>A0A2A2K2T1</accession>
<keyword evidence="3" id="KW-1185">Reference proteome</keyword>
<reference evidence="2 3" key="1">
    <citation type="journal article" date="2017" name="Curr. Biol.">
        <title>Genome architecture and evolution of a unichromosomal asexual nematode.</title>
        <authorList>
            <person name="Fradin H."/>
            <person name="Zegar C."/>
            <person name="Gutwein M."/>
            <person name="Lucas J."/>
            <person name="Kovtun M."/>
            <person name="Corcoran D."/>
            <person name="Baugh L.R."/>
            <person name="Kiontke K."/>
            <person name="Gunsalus K."/>
            <person name="Fitch D.H."/>
            <person name="Piano F."/>
        </authorList>
    </citation>
    <scope>NUCLEOTIDE SEQUENCE [LARGE SCALE GENOMIC DNA]</scope>
    <source>
        <strain evidence="2">PF1309</strain>
    </source>
</reference>
<evidence type="ECO:0008006" key="4">
    <source>
        <dbReference type="Google" id="ProtNLM"/>
    </source>
</evidence>
<comment type="caution">
    <text evidence="2">The sequence shown here is derived from an EMBL/GenBank/DDBJ whole genome shotgun (WGS) entry which is preliminary data.</text>
</comment>
<evidence type="ECO:0000313" key="3">
    <source>
        <dbReference type="Proteomes" id="UP000218231"/>
    </source>
</evidence>
<dbReference type="STRING" id="2018661.A0A2A2K2T1"/>
<organism evidence="2 3">
    <name type="scientific">Diploscapter pachys</name>
    <dbReference type="NCBI Taxonomy" id="2018661"/>
    <lineage>
        <taxon>Eukaryota</taxon>
        <taxon>Metazoa</taxon>
        <taxon>Ecdysozoa</taxon>
        <taxon>Nematoda</taxon>
        <taxon>Chromadorea</taxon>
        <taxon>Rhabditida</taxon>
        <taxon>Rhabditina</taxon>
        <taxon>Rhabditomorpha</taxon>
        <taxon>Rhabditoidea</taxon>
        <taxon>Rhabditidae</taxon>
        <taxon>Diploscapter</taxon>
    </lineage>
</organism>
<dbReference type="Gene3D" id="1.20.5.320">
    <property type="entry name" value="6-Phosphogluconate Dehydrogenase, domain 3"/>
    <property type="match status" value="1"/>
</dbReference>
<evidence type="ECO:0000313" key="2">
    <source>
        <dbReference type="EMBL" id="PAV68190.1"/>
    </source>
</evidence>
<protein>
    <recommendedName>
        <fullName evidence="4">Nematode cuticle collagen N-terminal domain-containing protein</fullName>
    </recommendedName>
</protein>
<proteinExistence type="predicted"/>
<feature type="compositionally biased region" description="Low complexity" evidence="1">
    <location>
        <begin position="212"/>
        <end position="224"/>
    </location>
</feature>
<sequence length="246" mass="27038">MYDEENSKAMIRTRRTINVRLRKDPYYTAPLEILDIPPSPIYEVPSTNSPYFTGEDGVPGFTPVLTEEGELTDGNLMYDYESNMLVKRQYSCVVCPAGPQAPMVYQELMDFRISVQSVQWVTEELKARKEKLVNLSVFQKFKINRLLQGIPGESAIMIVDLPGPKGLKGQIGAPGLMGLKGEDYVGYTIAPPGQVGVTGEAGKNGLDGAFGLQGPPGEQGIPGIDSGYCRQAKKNDEFPKRSKNKL</sequence>
<dbReference type="OrthoDB" id="18598at2759"/>
<dbReference type="Proteomes" id="UP000218231">
    <property type="component" value="Unassembled WGS sequence"/>
</dbReference>
<dbReference type="EMBL" id="LIAE01009799">
    <property type="protein sequence ID" value="PAV68190.1"/>
    <property type="molecule type" value="Genomic_DNA"/>
</dbReference>
<gene>
    <name evidence="2" type="ORF">WR25_19345</name>
</gene>
<name>A0A2A2K2T1_9BILA</name>